<feature type="non-terminal residue" evidence="2">
    <location>
        <position position="87"/>
    </location>
</feature>
<feature type="compositionally biased region" description="Polar residues" evidence="1">
    <location>
        <begin position="1"/>
        <end position="21"/>
    </location>
</feature>
<accession>A0ABD0R3A4</accession>
<evidence type="ECO:0000313" key="2">
    <source>
        <dbReference type="EMBL" id="KAL0192520.1"/>
    </source>
</evidence>
<dbReference type="Proteomes" id="UP001529510">
    <property type="component" value="Unassembled WGS sequence"/>
</dbReference>
<protein>
    <submittedName>
        <fullName evidence="2">Uncharacterized protein</fullName>
    </submittedName>
</protein>
<reference evidence="2 3" key="1">
    <citation type="submission" date="2024-05" db="EMBL/GenBank/DDBJ databases">
        <title>Genome sequencing and assembly of Indian major carp, Cirrhinus mrigala (Hamilton, 1822).</title>
        <authorList>
            <person name="Mohindra V."/>
            <person name="Chowdhury L.M."/>
            <person name="Lal K."/>
            <person name="Jena J.K."/>
        </authorList>
    </citation>
    <scope>NUCLEOTIDE SEQUENCE [LARGE SCALE GENOMIC DNA]</scope>
    <source>
        <strain evidence="2">CM1030</strain>
        <tissue evidence="2">Blood</tissue>
    </source>
</reference>
<gene>
    <name evidence="2" type="ORF">M9458_010816</name>
</gene>
<sequence length="87" mass="9283">LNPSLGSTDSEYSMGSTQSDFSLPEENPALKEALSTTPASPAAPVFLGMKPPEPTLQPLNTERQGAHNHSLVSFREGRRASDTSLTQ</sequence>
<dbReference type="AlphaFoldDB" id="A0ABD0R3A4"/>
<proteinExistence type="predicted"/>
<feature type="compositionally biased region" description="Low complexity" evidence="1">
    <location>
        <begin position="35"/>
        <end position="44"/>
    </location>
</feature>
<name>A0ABD0R3A4_CIRMR</name>
<dbReference type="EMBL" id="JAMKFB020000005">
    <property type="protein sequence ID" value="KAL0192520.1"/>
    <property type="molecule type" value="Genomic_DNA"/>
</dbReference>
<keyword evidence="3" id="KW-1185">Reference proteome</keyword>
<organism evidence="2 3">
    <name type="scientific">Cirrhinus mrigala</name>
    <name type="common">Mrigala</name>
    <dbReference type="NCBI Taxonomy" id="683832"/>
    <lineage>
        <taxon>Eukaryota</taxon>
        <taxon>Metazoa</taxon>
        <taxon>Chordata</taxon>
        <taxon>Craniata</taxon>
        <taxon>Vertebrata</taxon>
        <taxon>Euteleostomi</taxon>
        <taxon>Actinopterygii</taxon>
        <taxon>Neopterygii</taxon>
        <taxon>Teleostei</taxon>
        <taxon>Ostariophysi</taxon>
        <taxon>Cypriniformes</taxon>
        <taxon>Cyprinidae</taxon>
        <taxon>Labeoninae</taxon>
        <taxon>Labeonini</taxon>
        <taxon>Cirrhinus</taxon>
    </lineage>
</organism>
<comment type="caution">
    <text evidence="2">The sequence shown here is derived from an EMBL/GenBank/DDBJ whole genome shotgun (WGS) entry which is preliminary data.</text>
</comment>
<evidence type="ECO:0000313" key="3">
    <source>
        <dbReference type="Proteomes" id="UP001529510"/>
    </source>
</evidence>
<feature type="non-terminal residue" evidence="2">
    <location>
        <position position="1"/>
    </location>
</feature>
<feature type="region of interest" description="Disordered" evidence="1">
    <location>
        <begin position="1"/>
        <end position="87"/>
    </location>
</feature>
<evidence type="ECO:0000256" key="1">
    <source>
        <dbReference type="SAM" id="MobiDB-lite"/>
    </source>
</evidence>